<accession>A0A0E9X8C0</accession>
<dbReference type="AlphaFoldDB" id="A0A0E9X8C0"/>
<dbReference type="EMBL" id="GBXM01009738">
    <property type="protein sequence ID" value="JAH98839.1"/>
    <property type="molecule type" value="Transcribed_RNA"/>
</dbReference>
<evidence type="ECO:0000313" key="1">
    <source>
        <dbReference type="EMBL" id="JAH98839.1"/>
    </source>
</evidence>
<organism evidence="1">
    <name type="scientific">Anguilla anguilla</name>
    <name type="common">European freshwater eel</name>
    <name type="synonym">Muraena anguilla</name>
    <dbReference type="NCBI Taxonomy" id="7936"/>
    <lineage>
        <taxon>Eukaryota</taxon>
        <taxon>Metazoa</taxon>
        <taxon>Chordata</taxon>
        <taxon>Craniata</taxon>
        <taxon>Vertebrata</taxon>
        <taxon>Euteleostomi</taxon>
        <taxon>Actinopterygii</taxon>
        <taxon>Neopterygii</taxon>
        <taxon>Teleostei</taxon>
        <taxon>Anguilliformes</taxon>
        <taxon>Anguillidae</taxon>
        <taxon>Anguilla</taxon>
    </lineage>
</organism>
<reference evidence="1" key="2">
    <citation type="journal article" date="2015" name="Fish Shellfish Immunol.">
        <title>Early steps in the European eel (Anguilla anguilla)-Vibrio vulnificus interaction in the gills: Role of the RtxA13 toxin.</title>
        <authorList>
            <person name="Callol A."/>
            <person name="Pajuelo D."/>
            <person name="Ebbesson L."/>
            <person name="Teles M."/>
            <person name="MacKenzie S."/>
            <person name="Amaro C."/>
        </authorList>
    </citation>
    <scope>NUCLEOTIDE SEQUENCE</scope>
</reference>
<sequence>MIKLFFMEWLYCQQISFILVARRLNCSCIYYSKRENWVFFILGFFT</sequence>
<protein>
    <submittedName>
        <fullName evidence="1">Uncharacterized protein</fullName>
    </submittedName>
</protein>
<name>A0A0E9X8C0_ANGAN</name>
<proteinExistence type="predicted"/>
<reference evidence="1" key="1">
    <citation type="submission" date="2014-11" db="EMBL/GenBank/DDBJ databases">
        <authorList>
            <person name="Amaro Gonzalez C."/>
        </authorList>
    </citation>
    <scope>NUCLEOTIDE SEQUENCE</scope>
</reference>